<gene>
    <name evidence="3" type="ordered locus">AALP_Aa5g206200</name>
</gene>
<keyword evidence="1" id="KW-0175">Coiled coil</keyword>
<feature type="compositionally biased region" description="Low complexity" evidence="2">
    <location>
        <begin position="67"/>
        <end position="78"/>
    </location>
</feature>
<name>A0A087GYD5_ARAAL</name>
<reference evidence="4" key="1">
    <citation type="journal article" date="2015" name="Nat. Plants">
        <title>Genome expansion of Arabis alpina linked with retrotransposition and reduced symmetric DNA methylation.</title>
        <authorList>
            <person name="Willing E.M."/>
            <person name="Rawat V."/>
            <person name="Mandakova T."/>
            <person name="Maumus F."/>
            <person name="James G.V."/>
            <person name="Nordstroem K.J."/>
            <person name="Becker C."/>
            <person name="Warthmann N."/>
            <person name="Chica C."/>
            <person name="Szarzynska B."/>
            <person name="Zytnicki M."/>
            <person name="Albani M.C."/>
            <person name="Kiefer C."/>
            <person name="Bergonzi S."/>
            <person name="Castaings L."/>
            <person name="Mateos J.L."/>
            <person name="Berns M.C."/>
            <person name="Bujdoso N."/>
            <person name="Piofczyk T."/>
            <person name="de Lorenzo L."/>
            <person name="Barrero-Sicilia C."/>
            <person name="Mateos I."/>
            <person name="Piednoel M."/>
            <person name="Hagmann J."/>
            <person name="Chen-Min-Tao R."/>
            <person name="Iglesias-Fernandez R."/>
            <person name="Schuster S.C."/>
            <person name="Alonso-Blanco C."/>
            <person name="Roudier F."/>
            <person name="Carbonero P."/>
            <person name="Paz-Ares J."/>
            <person name="Davis S.J."/>
            <person name="Pecinka A."/>
            <person name="Quesneville H."/>
            <person name="Colot V."/>
            <person name="Lysak M.A."/>
            <person name="Weigel D."/>
            <person name="Coupland G."/>
            <person name="Schneeberger K."/>
        </authorList>
    </citation>
    <scope>NUCLEOTIDE SEQUENCE [LARGE SCALE GENOMIC DNA]</scope>
    <source>
        <strain evidence="4">cv. Pajares</strain>
    </source>
</reference>
<feature type="coiled-coil region" evidence="1">
    <location>
        <begin position="198"/>
        <end position="225"/>
    </location>
</feature>
<dbReference type="EMBL" id="CM002873">
    <property type="protein sequence ID" value="KFK34887.1"/>
    <property type="molecule type" value="Genomic_DNA"/>
</dbReference>
<sequence length="389" mass="42584">MAAQERAQAENLAAGFETNPAGGQEDGVQDQPIVSGEIPEVPQEKLKKSRRSKKPPWVPVPDGVIPSSEAGASTSGTALEQEGESHSARRKKKRSRRSSSVGQVQSPVRTVLSDGISESVIDDSKTAAWFTNIQYHGSDGPLPAELVAYPDFGLMSRHGSRHFAAANRLARKFYDRGELSRKSCSDAQTRLGIEMEHRKSAESELQAYQRRFIEAEERAVEENAKASILQRQLADEKTGIASRIKRATMAAMRTFATKFQGKIDHAKEKIRTLGGNPKKKLVQLAQVEANIEFARILREAPDSFDAEVARTEAWLPNIAGGDVEFDNLFVGLDSDLVISPISSDSSGTARDNVSLETLTTDVGVRTFDGSMTNELGVNHDDDEYVNIED</sequence>
<accession>A0A087GYD5</accession>
<evidence type="ECO:0000313" key="4">
    <source>
        <dbReference type="Proteomes" id="UP000029120"/>
    </source>
</evidence>
<dbReference type="Proteomes" id="UP000029120">
    <property type="component" value="Chromosome 5"/>
</dbReference>
<evidence type="ECO:0000256" key="1">
    <source>
        <dbReference type="SAM" id="Coils"/>
    </source>
</evidence>
<feature type="region of interest" description="Disordered" evidence="2">
    <location>
        <begin position="1"/>
        <end position="109"/>
    </location>
</feature>
<feature type="compositionally biased region" description="Basic residues" evidence="2">
    <location>
        <begin position="88"/>
        <end position="97"/>
    </location>
</feature>
<dbReference type="AlphaFoldDB" id="A0A087GYD5"/>
<evidence type="ECO:0000256" key="2">
    <source>
        <dbReference type="SAM" id="MobiDB-lite"/>
    </source>
</evidence>
<keyword evidence="4" id="KW-1185">Reference proteome</keyword>
<proteinExistence type="predicted"/>
<protein>
    <submittedName>
        <fullName evidence="3">Uncharacterized protein</fullName>
    </submittedName>
</protein>
<organism evidence="3 4">
    <name type="scientific">Arabis alpina</name>
    <name type="common">Alpine rock-cress</name>
    <dbReference type="NCBI Taxonomy" id="50452"/>
    <lineage>
        <taxon>Eukaryota</taxon>
        <taxon>Viridiplantae</taxon>
        <taxon>Streptophyta</taxon>
        <taxon>Embryophyta</taxon>
        <taxon>Tracheophyta</taxon>
        <taxon>Spermatophyta</taxon>
        <taxon>Magnoliopsida</taxon>
        <taxon>eudicotyledons</taxon>
        <taxon>Gunneridae</taxon>
        <taxon>Pentapetalae</taxon>
        <taxon>rosids</taxon>
        <taxon>malvids</taxon>
        <taxon>Brassicales</taxon>
        <taxon>Brassicaceae</taxon>
        <taxon>Arabideae</taxon>
        <taxon>Arabis</taxon>
    </lineage>
</organism>
<dbReference type="Gramene" id="KFK34887">
    <property type="protein sequence ID" value="KFK34887"/>
    <property type="gene ID" value="AALP_AA5G206200"/>
</dbReference>
<evidence type="ECO:0000313" key="3">
    <source>
        <dbReference type="EMBL" id="KFK34887.1"/>
    </source>
</evidence>